<sequence>MDNISGPSAYLERGTPMPLSKEMRAYLAERYDCDPHTEILFDGNAISVIGMSPGNNEPEQFFAGYVADIEHEMGIHNDYFGAE</sequence>
<protein>
    <submittedName>
        <fullName evidence="1">Uncharacterized protein</fullName>
    </submittedName>
</protein>
<name>A0A5C6CQ24_9BACT</name>
<accession>A0A5C6CQ24</accession>
<dbReference type="OrthoDB" id="301128at2"/>
<evidence type="ECO:0000313" key="1">
    <source>
        <dbReference type="EMBL" id="TWU25717.1"/>
    </source>
</evidence>
<gene>
    <name evidence="1" type="ORF">Pla144_29270</name>
</gene>
<dbReference type="RefSeq" id="WP_146451303.1">
    <property type="nucleotide sequence ID" value="NZ_SJPS01000004.1"/>
</dbReference>
<organism evidence="1 2">
    <name type="scientific">Bythopirellula polymerisocia</name>
    <dbReference type="NCBI Taxonomy" id="2528003"/>
    <lineage>
        <taxon>Bacteria</taxon>
        <taxon>Pseudomonadati</taxon>
        <taxon>Planctomycetota</taxon>
        <taxon>Planctomycetia</taxon>
        <taxon>Pirellulales</taxon>
        <taxon>Lacipirellulaceae</taxon>
        <taxon>Bythopirellula</taxon>
    </lineage>
</organism>
<proteinExistence type="predicted"/>
<comment type="caution">
    <text evidence="1">The sequence shown here is derived from an EMBL/GenBank/DDBJ whole genome shotgun (WGS) entry which is preliminary data.</text>
</comment>
<dbReference type="Proteomes" id="UP000318437">
    <property type="component" value="Unassembled WGS sequence"/>
</dbReference>
<keyword evidence="2" id="KW-1185">Reference proteome</keyword>
<evidence type="ECO:0000313" key="2">
    <source>
        <dbReference type="Proteomes" id="UP000318437"/>
    </source>
</evidence>
<dbReference type="AlphaFoldDB" id="A0A5C6CQ24"/>
<dbReference type="EMBL" id="SJPS01000004">
    <property type="protein sequence ID" value="TWU25717.1"/>
    <property type="molecule type" value="Genomic_DNA"/>
</dbReference>
<reference evidence="1 2" key="1">
    <citation type="submission" date="2019-02" db="EMBL/GenBank/DDBJ databases">
        <title>Deep-cultivation of Planctomycetes and their phenomic and genomic characterization uncovers novel biology.</title>
        <authorList>
            <person name="Wiegand S."/>
            <person name="Jogler M."/>
            <person name="Boedeker C."/>
            <person name="Pinto D."/>
            <person name="Vollmers J."/>
            <person name="Rivas-Marin E."/>
            <person name="Kohn T."/>
            <person name="Peeters S.H."/>
            <person name="Heuer A."/>
            <person name="Rast P."/>
            <person name="Oberbeckmann S."/>
            <person name="Bunk B."/>
            <person name="Jeske O."/>
            <person name="Meyerdierks A."/>
            <person name="Storesund J.E."/>
            <person name="Kallscheuer N."/>
            <person name="Luecker S."/>
            <person name="Lage O.M."/>
            <person name="Pohl T."/>
            <person name="Merkel B.J."/>
            <person name="Hornburger P."/>
            <person name="Mueller R.-W."/>
            <person name="Bruemmer F."/>
            <person name="Labrenz M."/>
            <person name="Spormann A.M."/>
            <person name="Op Den Camp H."/>
            <person name="Overmann J."/>
            <person name="Amann R."/>
            <person name="Jetten M.S.M."/>
            <person name="Mascher T."/>
            <person name="Medema M.H."/>
            <person name="Devos D.P."/>
            <person name="Kaster A.-K."/>
            <person name="Ovreas L."/>
            <person name="Rohde M."/>
            <person name="Galperin M.Y."/>
            <person name="Jogler C."/>
        </authorList>
    </citation>
    <scope>NUCLEOTIDE SEQUENCE [LARGE SCALE GENOMIC DNA]</scope>
    <source>
        <strain evidence="1 2">Pla144</strain>
    </source>
</reference>